<protein>
    <recommendedName>
        <fullName evidence="5">LysM domain-containing protein</fullName>
    </recommendedName>
</protein>
<proteinExistence type="predicted"/>
<evidence type="ECO:0008006" key="5">
    <source>
        <dbReference type="Google" id="ProtNLM"/>
    </source>
</evidence>
<accession>A0A1L9TGW1</accession>
<dbReference type="AlphaFoldDB" id="A0A1L9TGW1"/>
<dbReference type="EMBL" id="KV878586">
    <property type="protein sequence ID" value="OJJ58666.1"/>
    <property type="molecule type" value="Genomic_DNA"/>
</dbReference>
<dbReference type="OrthoDB" id="536881at2759"/>
<reference evidence="4" key="1">
    <citation type="journal article" date="2017" name="Genome Biol.">
        <title>Comparative genomics reveals high biological diversity and specific adaptations in the industrially and medically important fungal genus Aspergillus.</title>
        <authorList>
            <person name="de Vries R.P."/>
            <person name="Riley R."/>
            <person name="Wiebenga A."/>
            <person name="Aguilar-Osorio G."/>
            <person name="Amillis S."/>
            <person name="Uchima C.A."/>
            <person name="Anderluh G."/>
            <person name="Asadollahi M."/>
            <person name="Askin M."/>
            <person name="Barry K."/>
            <person name="Battaglia E."/>
            <person name="Bayram O."/>
            <person name="Benocci T."/>
            <person name="Braus-Stromeyer S.A."/>
            <person name="Caldana C."/>
            <person name="Canovas D."/>
            <person name="Cerqueira G.C."/>
            <person name="Chen F."/>
            <person name="Chen W."/>
            <person name="Choi C."/>
            <person name="Clum A."/>
            <person name="Dos Santos R.A."/>
            <person name="Damasio A.R."/>
            <person name="Diallinas G."/>
            <person name="Emri T."/>
            <person name="Fekete E."/>
            <person name="Flipphi M."/>
            <person name="Freyberg S."/>
            <person name="Gallo A."/>
            <person name="Gournas C."/>
            <person name="Habgood R."/>
            <person name="Hainaut M."/>
            <person name="Harispe M.L."/>
            <person name="Henrissat B."/>
            <person name="Hilden K.S."/>
            <person name="Hope R."/>
            <person name="Hossain A."/>
            <person name="Karabika E."/>
            <person name="Karaffa L."/>
            <person name="Karanyi Z."/>
            <person name="Krasevec N."/>
            <person name="Kuo A."/>
            <person name="Kusch H."/>
            <person name="LaButti K."/>
            <person name="Lagendijk E.L."/>
            <person name="Lapidus A."/>
            <person name="Levasseur A."/>
            <person name="Lindquist E."/>
            <person name="Lipzen A."/>
            <person name="Logrieco A.F."/>
            <person name="MacCabe A."/>
            <person name="Maekelae M.R."/>
            <person name="Malavazi I."/>
            <person name="Melin P."/>
            <person name="Meyer V."/>
            <person name="Mielnichuk N."/>
            <person name="Miskei M."/>
            <person name="Molnar A.P."/>
            <person name="Mule G."/>
            <person name="Ngan C.Y."/>
            <person name="Orejas M."/>
            <person name="Orosz E."/>
            <person name="Ouedraogo J.P."/>
            <person name="Overkamp K.M."/>
            <person name="Park H.-S."/>
            <person name="Perrone G."/>
            <person name="Piumi F."/>
            <person name="Punt P.J."/>
            <person name="Ram A.F."/>
            <person name="Ramon A."/>
            <person name="Rauscher S."/>
            <person name="Record E."/>
            <person name="Riano-Pachon D.M."/>
            <person name="Robert V."/>
            <person name="Roehrig J."/>
            <person name="Ruller R."/>
            <person name="Salamov A."/>
            <person name="Salih N.S."/>
            <person name="Samson R.A."/>
            <person name="Sandor E."/>
            <person name="Sanguinetti M."/>
            <person name="Schuetze T."/>
            <person name="Sepcic K."/>
            <person name="Shelest E."/>
            <person name="Sherlock G."/>
            <person name="Sophianopoulou V."/>
            <person name="Squina F.M."/>
            <person name="Sun H."/>
            <person name="Susca A."/>
            <person name="Todd R.B."/>
            <person name="Tsang A."/>
            <person name="Unkles S.E."/>
            <person name="van de Wiele N."/>
            <person name="van Rossen-Uffink D."/>
            <person name="Oliveira J.V."/>
            <person name="Vesth T.C."/>
            <person name="Visser J."/>
            <person name="Yu J.-H."/>
            <person name="Zhou M."/>
            <person name="Andersen M.R."/>
            <person name="Archer D.B."/>
            <person name="Baker S.E."/>
            <person name="Benoit I."/>
            <person name="Brakhage A.A."/>
            <person name="Braus G.H."/>
            <person name="Fischer R."/>
            <person name="Frisvad J.C."/>
            <person name="Goldman G.H."/>
            <person name="Houbraken J."/>
            <person name="Oakley B."/>
            <person name="Pocsi I."/>
            <person name="Scazzocchio C."/>
            <person name="Seiboth B."/>
            <person name="vanKuyk P.A."/>
            <person name="Wortman J."/>
            <person name="Dyer P.S."/>
            <person name="Grigoriev I.V."/>
        </authorList>
    </citation>
    <scope>NUCLEOTIDE SEQUENCE [LARGE SCALE GENOMIC DNA]</scope>
    <source>
        <strain evidence="4">CBS 593.65</strain>
    </source>
</reference>
<dbReference type="Proteomes" id="UP000184356">
    <property type="component" value="Unassembled WGS sequence"/>
</dbReference>
<evidence type="ECO:0000313" key="3">
    <source>
        <dbReference type="EMBL" id="OJJ58666.1"/>
    </source>
</evidence>
<name>A0A1L9TGW1_9EURO</name>
<dbReference type="STRING" id="1036612.A0A1L9TGW1"/>
<evidence type="ECO:0000256" key="1">
    <source>
        <dbReference type="SAM" id="Phobius"/>
    </source>
</evidence>
<keyword evidence="4" id="KW-1185">Reference proteome</keyword>
<keyword evidence="2" id="KW-0732">Signal</keyword>
<gene>
    <name evidence="3" type="ORF">ASPSYDRAFT_89399</name>
</gene>
<feature type="signal peptide" evidence="2">
    <location>
        <begin position="1"/>
        <end position="22"/>
    </location>
</feature>
<feature type="chain" id="PRO_5013381486" description="LysM domain-containing protein" evidence="2">
    <location>
        <begin position="23"/>
        <end position="384"/>
    </location>
</feature>
<keyword evidence="1" id="KW-0812">Transmembrane</keyword>
<feature type="transmembrane region" description="Helical" evidence="1">
    <location>
        <begin position="355"/>
        <end position="376"/>
    </location>
</feature>
<dbReference type="GeneID" id="63768233"/>
<keyword evidence="1" id="KW-1133">Transmembrane helix</keyword>
<evidence type="ECO:0000256" key="2">
    <source>
        <dbReference type="SAM" id="SignalP"/>
    </source>
</evidence>
<organism evidence="3 4">
    <name type="scientific">Aspergillus sydowii CBS 593.65</name>
    <dbReference type="NCBI Taxonomy" id="1036612"/>
    <lineage>
        <taxon>Eukaryota</taxon>
        <taxon>Fungi</taxon>
        <taxon>Dikarya</taxon>
        <taxon>Ascomycota</taxon>
        <taxon>Pezizomycotina</taxon>
        <taxon>Eurotiomycetes</taxon>
        <taxon>Eurotiomycetidae</taxon>
        <taxon>Eurotiales</taxon>
        <taxon>Aspergillaceae</taxon>
        <taxon>Aspergillus</taxon>
        <taxon>Aspergillus subgen. Nidulantes</taxon>
    </lineage>
</organism>
<sequence>MYLHIWKPLFILLAGVLPAVNAQICNSPNGSYFFIENQSQLDSLAGACTTLNASVNILNSYNGPFYLPNIRNITGPIGWRNMYRTSRPPPTPTSIDIPDLEYCDSVYLDGLPSLRNVSMPKLQTVHWTLDVDDAPEIDFRAVEEAEYASFTGGDLSRIRLDSLREVRQRLVLCNKKFCNESITASKPFDISLPRLESVFSLDMPMFTEATGKGGRYYAFRLDTEGGPTIDLTFPELRGVYSFMSLTGEIGSLSMPNFKNTTQSHLTINAISSPLDINLPIEYSDDIWLNGSILSVQLPNLKHVDRLNIHSDLELDCDSTLDVLAEALNRTVGPGDGLSCTSKDKPSGGLSTGAKIAIGVVVGVVGLGGILGGLFLLRKKRRARK</sequence>
<keyword evidence="1" id="KW-0472">Membrane</keyword>
<dbReference type="RefSeq" id="XP_040702472.1">
    <property type="nucleotide sequence ID" value="XM_040852160.1"/>
</dbReference>
<evidence type="ECO:0000313" key="4">
    <source>
        <dbReference type="Proteomes" id="UP000184356"/>
    </source>
</evidence>
<dbReference type="VEuPathDB" id="FungiDB:ASPSYDRAFT_89399"/>